<protein>
    <submittedName>
        <fullName evidence="1">Uncharacterized protein</fullName>
    </submittedName>
</protein>
<organism evidence="1">
    <name type="scientific">marine sediment metagenome</name>
    <dbReference type="NCBI Taxonomy" id="412755"/>
    <lineage>
        <taxon>unclassified sequences</taxon>
        <taxon>metagenomes</taxon>
        <taxon>ecological metagenomes</taxon>
    </lineage>
</organism>
<proteinExistence type="predicted"/>
<comment type="caution">
    <text evidence="1">The sequence shown here is derived from an EMBL/GenBank/DDBJ whole genome shotgun (WGS) entry which is preliminary data.</text>
</comment>
<dbReference type="AlphaFoldDB" id="A0A0F9M7T3"/>
<gene>
    <name evidence="1" type="ORF">LCGC14_1188550</name>
</gene>
<dbReference type="EMBL" id="LAZR01006012">
    <property type="protein sequence ID" value="KKM95396.1"/>
    <property type="molecule type" value="Genomic_DNA"/>
</dbReference>
<reference evidence="1" key="1">
    <citation type="journal article" date="2015" name="Nature">
        <title>Complex archaea that bridge the gap between prokaryotes and eukaryotes.</title>
        <authorList>
            <person name="Spang A."/>
            <person name="Saw J.H."/>
            <person name="Jorgensen S.L."/>
            <person name="Zaremba-Niedzwiedzka K."/>
            <person name="Martijn J."/>
            <person name="Lind A.E."/>
            <person name="van Eijk R."/>
            <person name="Schleper C."/>
            <person name="Guy L."/>
            <person name="Ettema T.J."/>
        </authorList>
    </citation>
    <scope>NUCLEOTIDE SEQUENCE</scope>
</reference>
<name>A0A0F9M7T3_9ZZZZ</name>
<evidence type="ECO:0000313" key="1">
    <source>
        <dbReference type="EMBL" id="KKM95396.1"/>
    </source>
</evidence>
<accession>A0A0F9M7T3</accession>
<sequence length="106" mass="12126">MGNFFFGAENMNPDNILTCVECGWKGTVEERLKAKNPFLPKEQNWLWNGSVRKNEIHGCPKCKRINTFFCVCGVETCKCKDEKRGVLFSEGLNYVLYCIEGSEDMS</sequence>